<dbReference type="InterPro" id="IPR002104">
    <property type="entry name" value="Integrase_catalytic"/>
</dbReference>
<dbReference type="AlphaFoldDB" id="A0AA42N447"/>
<dbReference type="Proteomes" id="UP001158730">
    <property type="component" value="Unassembled WGS sequence"/>
</dbReference>
<dbReference type="RefSeq" id="WP_280055031.1">
    <property type="nucleotide sequence ID" value="NZ_JAOBYN010000019.1"/>
</dbReference>
<organism evidence="4 5">
    <name type="scientific">Aquipseudomonas alcaligenes</name>
    <name type="common">Pseudomonas alcaligenes</name>
    <dbReference type="NCBI Taxonomy" id="43263"/>
    <lineage>
        <taxon>Bacteria</taxon>
        <taxon>Pseudomonadati</taxon>
        <taxon>Pseudomonadota</taxon>
        <taxon>Gammaproteobacteria</taxon>
        <taxon>Pseudomonadales</taxon>
        <taxon>Pseudomonadaceae</taxon>
        <taxon>Aquipseudomonas</taxon>
    </lineage>
</organism>
<accession>A0AA42N447</accession>
<dbReference type="InterPro" id="IPR011010">
    <property type="entry name" value="DNA_brk_join_enz"/>
</dbReference>
<dbReference type="PANTHER" id="PTHR30349:SF36">
    <property type="entry name" value="PROPHAGE INTEGRASE INTR-RELATED"/>
    <property type="match status" value="1"/>
</dbReference>
<dbReference type="Pfam" id="PF00589">
    <property type="entry name" value="Phage_integrase"/>
    <property type="match status" value="1"/>
</dbReference>
<dbReference type="PROSITE" id="PS51898">
    <property type="entry name" value="TYR_RECOMBINASE"/>
    <property type="match status" value="1"/>
</dbReference>
<name>A0AA42N447_AQUAC</name>
<feature type="domain" description="Tyr recombinase" evidence="3">
    <location>
        <begin position="30"/>
        <end position="222"/>
    </location>
</feature>
<sequence>LSGIFKAAVADELATRNPVAAIPRGKAQAKEPDPYPQDEADQIIAKLHATLAGKLRVYAHYYEAAFYTGLRPCELLALRPEEIDIERKRLRVCRVMVQGEIHERVKNKYARTVLLNDRAIKALEGALAMNSKGRYVFEPVDGRGEYIASENTPKRYLVAAVELLGFKWRKQYATRHTYATMCLMAGMTPAFVAKQLGHSVQVLLTTYARWIDSEADFMELNKLNTGGTGTELVQSAPAEQLTS</sequence>
<feature type="non-terminal residue" evidence="4">
    <location>
        <position position="1"/>
    </location>
</feature>
<comment type="caution">
    <text evidence="4">The sequence shown here is derived from an EMBL/GenBank/DDBJ whole genome shotgun (WGS) entry which is preliminary data.</text>
</comment>
<evidence type="ECO:0000256" key="2">
    <source>
        <dbReference type="ARBA" id="ARBA00023172"/>
    </source>
</evidence>
<dbReference type="GO" id="GO:0006310">
    <property type="term" value="P:DNA recombination"/>
    <property type="evidence" value="ECO:0007669"/>
    <property type="project" value="UniProtKB-KW"/>
</dbReference>
<dbReference type="Gene3D" id="1.10.443.10">
    <property type="entry name" value="Intergrase catalytic core"/>
    <property type="match status" value="1"/>
</dbReference>
<proteinExistence type="predicted"/>
<protein>
    <submittedName>
        <fullName evidence="4">Site-specific integrase</fullName>
    </submittedName>
</protein>
<dbReference type="InterPro" id="IPR013762">
    <property type="entry name" value="Integrase-like_cat_sf"/>
</dbReference>
<keyword evidence="1" id="KW-0229">DNA integration</keyword>
<evidence type="ECO:0000259" key="3">
    <source>
        <dbReference type="PROSITE" id="PS51898"/>
    </source>
</evidence>
<keyword evidence="2" id="KW-0233">DNA recombination</keyword>
<dbReference type="CDD" id="cd01189">
    <property type="entry name" value="INT_ICEBs1_C_like"/>
    <property type="match status" value="1"/>
</dbReference>
<evidence type="ECO:0000256" key="1">
    <source>
        <dbReference type="ARBA" id="ARBA00022908"/>
    </source>
</evidence>
<reference evidence="4" key="1">
    <citation type="submission" date="2022-09" db="EMBL/GenBank/DDBJ databases">
        <title>Intensive care unit water sources are persistently colonized with multi-drug resistant bacteria and are the site of extensive horizontal gene transfer of antibiotic resistance genes.</title>
        <authorList>
            <person name="Diorio-Toth L."/>
        </authorList>
    </citation>
    <scope>NUCLEOTIDE SEQUENCE</scope>
    <source>
        <strain evidence="4">GD03990</strain>
    </source>
</reference>
<evidence type="ECO:0000313" key="5">
    <source>
        <dbReference type="Proteomes" id="UP001158730"/>
    </source>
</evidence>
<dbReference type="EMBL" id="JAOBYN010000019">
    <property type="protein sequence ID" value="MDH1056750.1"/>
    <property type="molecule type" value="Genomic_DNA"/>
</dbReference>
<dbReference type="SUPFAM" id="SSF56349">
    <property type="entry name" value="DNA breaking-rejoining enzymes"/>
    <property type="match status" value="1"/>
</dbReference>
<dbReference type="InterPro" id="IPR050090">
    <property type="entry name" value="Tyrosine_recombinase_XerCD"/>
</dbReference>
<gene>
    <name evidence="4" type="ORF">N5C05_18580</name>
</gene>
<dbReference type="GO" id="GO:0015074">
    <property type="term" value="P:DNA integration"/>
    <property type="evidence" value="ECO:0007669"/>
    <property type="project" value="UniProtKB-KW"/>
</dbReference>
<dbReference type="PANTHER" id="PTHR30349">
    <property type="entry name" value="PHAGE INTEGRASE-RELATED"/>
    <property type="match status" value="1"/>
</dbReference>
<evidence type="ECO:0000313" key="4">
    <source>
        <dbReference type="EMBL" id="MDH1056750.1"/>
    </source>
</evidence>
<dbReference type="GO" id="GO:0003677">
    <property type="term" value="F:DNA binding"/>
    <property type="evidence" value="ECO:0007669"/>
    <property type="project" value="InterPro"/>
</dbReference>